<sequence length="137" mass="15348">MVCLPVVIDRYILGLAPHSATLIQPQRECTVVILPVHQNVPQLRLPGMFAALSREAMRARREGSRDGHTVRSRAQFGGQTEVQRRPGHALWHTTWTQVMMRGISGSGKSVSPHPQNGPFQEDDKSVCLYGRRLRARS</sequence>
<comment type="caution">
    <text evidence="2">The sequence shown here is derived from an EMBL/GenBank/DDBJ whole genome shotgun (WGS) entry which is preliminary data.</text>
</comment>
<proteinExistence type="predicted"/>
<dbReference type="Proteomes" id="UP001221898">
    <property type="component" value="Unassembled WGS sequence"/>
</dbReference>
<dbReference type="AlphaFoldDB" id="A0AAD7RQ31"/>
<dbReference type="EMBL" id="JAINUG010000201">
    <property type="protein sequence ID" value="KAJ8388072.1"/>
    <property type="molecule type" value="Genomic_DNA"/>
</dbReference>
<feature type="compositionally biased region" description="Polar residues" evidence="1">
    <location>
        <begin position="106"/>
        <end position="118"/>
    </location>
</feature>
<evidence type="ECO:0000256" key="1">
    <source>
        <dbReference type="SAM" id="MobiDB-lite"/>
    </source>
</evidence>
<feature type="region of interest" description="Disordered" evidence="1">
    <location>
        <begin position="103"/>
        <end position="125"/>
    </location>
</feature>
<organism evidence="2 3">
    <name type="scientific">Aldrovandia affinis</name>
    <dbReference type="NCBI Taxonomy" id="143900"/>
    <lineage>
        <taxon>Eukaryota</taxon>
        <taxon>Metazoa</taxon>
        <taxon>Chordata</taxon>
        <taxon>Craniata</taxon>
        <taxon>Vertebrata</taxon>
        <taxon>Euteleostomi</taxon>
        <taxon>Actinopterygii</taxon>
        <taxon>Neopterygii</taxon>
        <taxon>Teleostei</taxon>
        <taxon>Notacanthiformes</taxon>
        <taxon>Halosauridae</taxon>
        <taxon>Aldrovandia</taxon>
    </lineage>
</organism>
<gene>
    <name evidence="2" type="ORF">AAFF_G00146900</name>
</gene>
<accession>A0AAD7RQ31</accession>
<name>A0AAD7RQ31_9TELE</name>
<keyword evidence="3" id="KW-1185">Reference proteome</keyword>
<reference evidence="2" key="1">
    <citation type="journal article" date="2023" name="Science">
        <title>Genome structures resolve the early diversification of teleost fishes.</title>
        <authorList>
            <person name="Parey E."/>
            <person name="Louis A."/>
            <person name="Montfort J."/>
            <person name="Bouchez O."/>
            <person name="Roques C."/>
            <person name="Iampietro C."/>
            <person name="Lluch J."/>
            <person name="Castinel A."/>
            <person name="Donnadieu C."/>
            <person name="Desvignes T."/>
            <person name="Floi Bucao C."/>
            <person name="Jouanno E."/>
            <person name="Wen M."/>
            <person name="Mejri S."/>
            <person name="Dirks R."/>
            <person name="Jansen H."/>
            <person name="Henkel C."/>
            <person name="Chen W.J."/>
            <person name="Zahm M."/>
            <person name="Cabau C."/>
            <person name="Klopp C."/>
            <person name="Thompson A.W."/>
            <person name="Robinson-Rechavi M."/>
            <person name="Braasch I."/>
            <person name="Lecointre G."/>
            <person name="Bobe J."/>
            <person name="Postlethwait J.H."/>
            <person name="Berthelot C."/>
            <person name="Roest Crollius H."/>
            <person name="Guiguen Y."/>
        </authorList>
    </citation>
    <scope>NUCLEOTIDE SEQUENCE</scope>
    <source>
        <strain evidence="2">NC1722</strain>
    </source>
</reference>
<evidence type="ECO:0000313" key="3">
    <source>
        <dbReference type="Proteomes" id="UP001221898"/>
    </source>
</evidence>
<evidence type="ECO:0000313" key="2">
    <source>
        <dbReference type="EMBL" id="KAJ8388072.1"/>
    </source>
</evidence>
<protein>
    <submittedName>
        <fullName evidence="2">Uncharacterized protein</fullName>
    </submittedName>
</protein>